<feature type="compositionally biased region" description="Basic and acidic residues" evidence="1">
    <location>
        <begin position="117"/>
        <end position="136"/>
    </location>
</feature>
<reference evidence="2 3" key="1">
    <citation type="submission" date="2016-04" db="EMBL/GenBank/DDBJ databases">
        <title>Genome analyses suggest a sexual origin of heterokaryosis in a supposedly ancient asexual fungus.</title>
        <authorList>
            <person name="Ropars J."/>
            <person name="Sedzielewska K."/>
            <person name="Noel J."/>
            <person name="Charron P."/>
            <person name="Farinelli L."/>
            <person name="Marton T."/>
            <person name="Kruger M."/>
            <person name="Pelin A."/>
            <person name="Brachmann A."/>
            <person name="Corradi N."/>
        </authorList>
    </citation>
    <scope>NUCLEOTIDE SEQUENCE [LARGE SCALE GENOMIC DNA]</scope>
    <source>
        <strain evidence="2 3">C2</strain>
    </source>
</reference>
<dbReference type="VEuPathDB" id="FungiDB:RhiirA1_459070"/>
<evidence type="ECO:0000256" key="1">
    <source>
        <dbReference type="SAM" id="MobiDB-lite"/>
    </source>
</evidence>
<dbReference type="AlphaFoldDB" id="A0A2N1NAD2"/>
<dbReference type="Proteomes" id="UP000233469">
    <property type="component" value="Unassembled WGS sequence"/>
</dbReference>
<name>A0A2N1NAD2_9GLOM</name>
<evidence type="ECO:0000313" key="2">
    <source>
        <dbReference type="EMBL" id="PKK70814.1"/>
    </source>
</evidence>
<dbReference type="EMBL" id="LLXL01000577">
    <property type="protein sequence ID" value="PKK70814.1"/>
    <property type="molecule type" value="Genomic_DNA"/>
</dbReference>
<feature type="region of interest" description="Disordered" evidence="1">
    <location>
        <begin position="117"/>
        <end position="142"/>
    </location>
</feature>
<comment type="caution">
    <text evidence="2">The sequence shown here is derived from an EMBL/GenBank/DDBJ whole genome shotgun (WGS) entry which is preliminary data.</text>
</comment>
<sequence length="142" mass="16431">MNERGQEFKNWGEVAEILSLETDNKVLYEETGNEQICTKLLVNGLKDFDLTISDLDQLLLMYDESISEFHNKKTTLKNLPYAQSRVGPDNLSKPKNVTTKKTSLKKFFVDKPLKELERQDETEKRNSKEEFADNELKGVTLK</sequence>
<evidence type="ECO:0000313" key="3">
    <source>
        <dbReference type="Proteomes" id="UP000233469"/>
    </source>
</evidence>
<dbReference type="VEuPathDB" id="FungiDB:RhiirFUN_008245"/>
<organism evidence="2 3">
    <name type="scientific">Rhizophagus irregularis</name>
    <dbReference type="NCBI Taxonomy" id="588596"/>
    <lineage>
        <taxon>Eukaryota</taxon>
        <taxon>Fungi</taxon>
        <taxon>Fungi incertae sedis</taxon>
        <taxon>Mucoromycota</taxon>
        <taxon>Glomeromycotina</taxon>
        <taxon>Glomeromycetes</taxon>
        <taxon>Glomerales</taxon>
        <taxon>Glomeraceae</taxon>
        <taxon>Rhizophagus</taxon>
    </lineage>
</organism>
<accession>A0A2N1NAD2</accession>
<proteinExistence type="predicted"/>
<dbReference type="VEuPathDB" id="FungiDB:FUN_007857"/>
<protein>
    <submittedName>
        <fullName evidence="2">Uncharacterized protein</fullName>
    </submittedName>
</protein>
<gene>
    <name evidence="2" type="ORF">RhiirC2_711620</name>
</gene>
<reference evidence="2 3" key="2">
    <citation type="submission" date="2017-10" db="EMBL/GenBank/DDBJ databases">
        <title>Extensive intraspecific genome diversity in a model arbuscular mycorrhizal fungus.</title>
        <authorList>
            <person name="Chen E.C.H."/>
            <person name="Morin E."/>
            <person name="Baudet D."/>
            <person name="Noel J."/>
            <person name="Ndikumana S."/>
            <person name="Charron P."/>
            <person name="St-Onge C."/>
            <person name="Giorgi J."/>
            <person name="Grigoriev I.V."/>
            <person name="Roux C."/>
            <person name="Martin F.M."/>
            <person name="Corradi N."/>
        </authorList>
    </citation>
    <scope>NUCLEOTIDE SEQUENCE [LARGE SCALE GENOMIC DNA]</scope>
    <source>
        <strain evidence="2 3">C2</strain>
    </source>
</reference>